<dbReference type="AlphaFoldDB" id="A0A9D1F7T0"/>
<evidence type="ECO:0000256" key="2">
    <source>
        <dbReference type="ARBA" id="ARBA00022723"/>
    </source>
</evidence>
<comment type="similarity">
    <text evidence="1 5">Belongs to the metallo-dependent hydrolases superfamily. NagA family.</text>
</comment>
<feature type="domain" description="Amidohydrolase-related" evidence="8">
    <location>
        <begin position="214"/>
        <end position="380"/>
    </location>
</feature>
<keyword evidence="2 7" id="KW-0479">Metal-binding</keyword>
<dbReference type="Gene3D" id="3.20.20.140">
    <property type="entry name" value="Metal-dependent hydrolases"/>
    <property type="match status" value="1"/>
</dbReference>
<dbReference type="InterPro" id="IPR006680">
    <property type="entry name" value="Amidohydro-rel"/>
</dbReference>
<dbReference type="PANTHER" id="PTHR11113:SF14">
    <property type="entry name" value="N-ACETYLGLUCOSAMINE-6-PHOSPHATE DEACETYLASE"/>
    <property type="match status" value="1"/>
</dbReference>
<dbReference type="Pfam" id="PF01979">
    <property type="entry name" value="Amidohydro_1"/>
    <property type="match status" value="1"/>
</dbReference>
<evidence type="ECO:0000256" key="1">
    <source>
        <dbReference type="ARBA" id="ARBA00010716"/>
    </source>
</evidence>
<dbReference type="GO" id="GO:0046872">
    <property type="term" value="F:metal ion binding"/>
    <property type="evidence" value="ECO:0007669"/>
    <property type="project" value="UniProtKB-KW"/>
</dbReference>
<proteinExistence type="inferred from homology"/>
<dbReference type="GO" id="GO:0006046">
    <property type="term" value="P:N-acetylglucosamine catabolic process"/>
    <property type="evidence" value="ECO:0007669"/>
    <property type="project" value="TreeGrafter"/>
</dbReference>
<sequence>MNNTFFLKNGTLLSEGAMVPLHMAVENGVITALTTDGTNPKGLPEVDAAGLQILPGFLDLHTHGAAGVDVNAADVDGLRTIGRFFASQGVSGWLCSILTDTVEQTLWCIEQARQVIEGGPYDGAPLLGIHLEGPCLSTEYKGAMPEHLLMHEANYDLFARYQTAANGHIRYVTLSPEIPGVVELVPRLTALGMVCAMGHSGAGYDCAMGCIHAGVRSVTHLGNAMRLFHQHDPAVFGVALESDAYVEAICDGRHLHPGTVRLYCKAKGMHRMLAVTDSIMAAGLPDGQYKLGVNDVIVKDGDAKLPNGVRAGSTLTMAQALRNLLVFTRRPLEQIAPMLSENQARLMGWPSKGRLAVGCDADLVLLDGACQVVQTFAAGHSVYTRPNC</sequence>
<evidence type="ECO:0000256" key="6">
    <source>
        <dbReference type="PIRSR" id="PIRSR038994-1"/>
    </source>
</evidence>
<feature type="binding site" evidence="7">
    <location>
        <position position="199"/>
    </location>
    <ligand>
        <name>Zn(2+)</name>
        <dbReference type="ChEBI" id="CHEBI:29105"/>
    </ligand>
</feature>
<keyword evidence="3 5" id="KW-0378">Hydrolase</keyword>
<dbReference type="CDD" id="cd00854">
    <property type="entry name" value="NagA"/>
    <property type="match status" value="1"/>
</dbReference>
<reference evidence="9" key="2">
    <citation type="journal article" date="2021" name="PeerJ">
        <title>Extensive microbial diversity within the chicken gut microbiome revealed by metagenomics and culture.</title>
        <authorList>
            <person name="Gilroy R."/>
            <person name="Ravi A."/>
            <person name="Getino M."/>
            <person name="Pursley I."/>
            <person name="Horton D.L."/>
            <person name="Alikhan N.F."/>
            <person name="Baker D."/>
            <person name="Gharbi K."/>
            <person name="Hall N."/>
            <person name="Watson M."/>
            <person name="Adriaenssens E.M."/>
            <person name="Foster-Nyarko E."/>
            <person name="Jarju S."/>
            <person name="Secka A."/>
            <person name="Antonio M."/>
            <person name="Oren A."/>
            <person name="Chaudhuri R.R."/>
            <person name="La Ragione R."/>
            <person name="Hildebrand F."/>
            <person name="Pallen M.J."/>
        </authorList>
    </citation>
    <scope>NUCLEOTIDE SEQUENCE</scope>
    <source>
        <strain evidence="9">ChiBcec16-1751</strain>
    </source>
</reference>
<comment type="cofactor">
    <cofactor evidence="7">
        <name>a divalent metal cation</name>
        <dbReference type="ChEBI" id="CHEBI:60240"/>
    </cofactor>
    <text evidence="7">Binds 1 divalent metal cation per subunit.</text>
</comment>
<evidence type="ECO:0000313" key="10">
    <source>
        <dbReference type="Proteomes" id="UP000886741"/>
    </source>
</evidence>
<evidence type="ECO:0000313" key="9">
    <source>
        <dbReference type="EMBL" id="HIS63859.1"/>
    </source>
</evidence>
<dbReference type="InterPro" id="IPR003764">
    <property type="entry name" value="GlcNAc_6-P_deAcase"/>
</dbReference>
<evidence type="ECO:0000256" key="7">
    <source>
        <dbReference type="PIRSR" id="PIRSR038994-3"/>
    </source>
</evidence>
<gene>
    <name evidence="9" type="primary">nagA</name>
    <name evidence="9" type="ORF">IAA83_00630</name>
</gene>
<dbReference type="Proteomes" id="UP000886741">
    <property type="component" value="Unassembled WGS sequence"/>
</dbReference>
<dbReference type="EMBL" id="DVJJ01000015">
    <property type="protein sequence ID" value="HIS63859.1"/>
    <property type="molecule type" value="Genomic_DNA"/>
</dbReference>
<comment type="caution">
    <text evidence="9">The sequence shown here is derived from an EMBL/GenBank/DDBJ whole genome shotgun (WGS) entry which is preliminary data.</text>
</comment>
<dbReference type="InterPro" id="IPR011059">
    <property type="entry name" value="Metal-dep_hydrolase_composite"/>
</dbReference>
<protein>
    <submittedName>
        <fullName evidence="9">N-acetylglucosamine-6-phosphate deacetylase</fullName>
        <ecNumber evidence="9">3.5.1.25</ecNumber>
    </submittedName>
</protein>
<keyword evidence="4 5" id="KW-0119">Carbohydrate metabolism</keyword>
<reference evidence="9" key="1">
    <citation type="submission" date="2020-10" db="EMBL/GenBank/DDBJ databases">
        <authorList>
            <person name="Gilroy R."/>
        </authorList>
    </citation>
    <scope>NUCLEOTIDE SEQUENCE</scope>
    <source>
        <strain evidence="9">ChiBcec16-1751</strain>
    </source>
</reference>
<evidence type="ECO:0000259" key="8">
    <source>
        <dbReference type="Pfam" id="PF01979"/>
    </source>
</evidence>
<dbReference type="SUPFAM" id="SSF51338">
    <property type="entry name" value="Composite domain of metallo-dependent hydrolases"/>
    <property type="match status" value="1"/>
</dbReference>
<dbReference type="NCBIfam" id="TIGR00221">
    <property type="entry name" value="nagA"/>
    <property type="match status" value="1"/>
</dbReference>
<dbReference type="SUPFAM" id="SSF51556">
    <property type="entry name" value="Metallo-dependent hydrolases"/>
    <property type="match status" value="1"/>
</dbReference>
<feature type="active site" description="Proton donor/acceptor" evidence="6">
    <location>
        <position position="277"/>
    </location>
</feature>
<evidence type="ECO:0000256" key="5">
    <source>
        <dbReference type="PIRNR" id="PIRNR038994"/>
    </source>
</evidence>
<dbReference type="Gene3D" id="2.30.40.10">
    <property type="entry name" value="Urease, subunit C, domain 1"/>
    <property type="match status" value="1"/>
</dbReference>
<evidence type="ECO:0000256" key="4">
    <source>
        <dbReference type="ARBA" id="ARBA00023277"/>
    </source>
</evidence>
<dbReference type="InterPro" id="IPR032466">
    <property type="entry name" value="Metal_Hydrolase"/>
</dbReference>
<accession>A0A9D1F7T0</accession>
<dbReference type="PIRSF" id="PIRSF038994">
    <property type="entry name" value="NagA"/>
    <property type="match status" value="1"/>
</dbReference>
<name>A0A9D1F7T0_9FIRM</name>
<dbReference type="GO" id="GO:0008448">
    <property type="term" value="F:N-acetylglucosamine-6-phosphate deacetylase activity"/>
    <property type="evidence" value="ECO:0007669"/>
    <property type="project" value="UniProtKB-EC"/>
</dbReference>
<feature type="binding site" evidence="7">
    <location>
        <position position="220"/>
    </location>
    <ligand>
        <name>Zn(2+)</name>
        <dbReference type="ChEBI" id="CHEBI:29105"/>
    </ligand>
</feature>
<organism evidence="9 10">
    <name type="scientific">Candidatus Avoscillospira avistercoris</name>
    <dbReference type="NCBI Taxonomy" id="2840707"/>
    <lineage>
        <taxon>Bacteria</taxon>
        <taxon>Bacillati</taxon>
        <taxon>Bacillota</taxon>
        <taxon>Clostridia</taxon>
        <taxon>Eubacteriales</taxon>
        <taxon>Oscillospiraceae</taxon>
        <taxon>Oscillospiraceae incertae sedis</taxon>
        <taxon>Candidatus Avoscillospira</taxon>
    </lineage>
</organism>
<evidence type="ECO:0000256" key="3">
    <source>
        <dbReference type="ARBA" id="ARBA00022801"/>
    </source>
</evidence>
<dbReference type="EC" id="3.5.1.25" evidence="9"/>
<feature type="binding site" evidence="7">
    <location>
        <position position="132"/>
    </location>
    <ligand>
        <name>Zn(2+)</name>
        <dbReference type="ChEBI" id="CHEBI:29105"/>
    </ligand>
</feature>
<dbReference type="PANTHER" id="PTHR11113">
    <property type="entry name" value="N-ACETYLGLUCOSAMINE-6-PHOSPHATE DEACETYLASE"/>
    <property type="match status" value="1"/>
</dbReference>